<dbReference type="GO" id="GO:0016853">
    <property type="term" value="F:isomerase activity"/>
    <property type="evidence" value="ECO:0007669"/>
    <property type="project" value="UniProtKB-KW"/>
</dbReference>
<dbReference type="SUPFAM" id="SSF52833">
    <property type="entry name" value="Thioredoxin-like"/>
    <property type="match status" value="1"/>
</dbReference>
<evidence type="ECO:0000256" key="2">
    <source>
        <dbReference type="SAM" id="SignalP"/>
    </source>
</evidence>
<accession>A0A286UJQ6</accession>
<dbReference type="InterPro" id="IPR036249">
    <property type="entry name" value="Thioredoxin-like_sf"/>
</dbReference>
<dbReference type="AlphaFoldDB" id="A0A286UJQ6"/>
<dbReference type="Pfam" id="PF00085">
    <property type="entry name" value="Thioredoxin"/>
    <property type="match status" value="1"/>
</dbReference>
<evidence type="ECO:0000256" key="1">
    <source>
        <dbReference type="SAM" id="MobiDB-lite"/>
    </source>
</evidence>
<dbReference type="PANTHER" id="PTHR45815">
    <property type="entry name" value="PROTEIN DISULFIDE-ISOMERASE A6"/>
    <property type="match status" value="1"/>
</dbReference>
<feature type="compositionally biased region" description="Basic and acidic residues" evidence="1">
    <location>
        <begin position="323"/>
        <end position="334"/>
    </location>
</feature>
<feature type="region of interest" description="Disordered" evidence="1">
    <location>
        <begin position="306"/>
        <end position="416"/>
    </location>
</feature>
<feature type="compositionally biased region" description="Acidic residues" evidence="1">
    <location>
        <begin position="382"/>
        <end position="406"/>
    </location>
</feature>
<feature type="compositionally biased region" description="Low complexity" evidence="1">
    <location>
        <begin position="361"/>
        <end position="370"/>
    </location>
</feature>
<dbReference type="InterPro" id="IPR013766">
    <property type="entry name" value="Thioredoxin_domain"/>
</dbReference>
<dbReference type="GO" id="GO:0005788">
    <property type="term" value="C:endoplasmic reticulum lumen"/>
    <property type="evidence" value="ECO:0007669"/>
    <property type="project" value="TreeGrafter"/>
</dbReference>
<organism evidence="4 5">
    <name type="scientific">Pyrrhoderma noxium</name>
    <dbReference type="NCBI Taxonomy" id="2282107"/>
    <lineage>
        <taxon>Eukaryota</taxon>
        <taxon>Fungi</taxon>
        <taxon>Dikarya</taxon>
        <taxon>Basidiomycota</taxon>
        <taxon>Agaricomycotina</taxon>
        <taxon>Agaricomycetes</taxon>
        <taxon>Hymenochaetales</taxon>
        <taxon>Hymenochaetaceae</taxon>
        <taxon>Pyrrhoderma</taxon>
    </lineage>
</organism>
<dbReference type="PANTHER" id="PTHR45815:SF3">
    <property type="entry name" value="PROTEIN DISULFIDE-ISOMERASE A6"/>
    <property type="match status" value="1"/>
</dbReference>
<feature type="domain" description="Thioredoxin" evidence="3">
    <location>
        <begin position="8"/>
        <end position="142"/>
    </location>
</feature>
<gene>
    <name evidence="4" type="ORF">PNOK_0468300</name>
</gene>
<proteinExistence type="predicted"/>
<keyword evidence="2" id="KW-0732">Signal</keyword>
<reference evidence="4 5" key="1">
    <citation type="journal article" date="2017" name="Mol. Ecol.">
        <title>Comparative and population genomic landscape of Phellinus noxius: A hypervariable fungus causing root rot in trees.</title>
        <authorList>
            <person name="Chung C.L."/>
            <person name="Lee T.J."/>
            <person name="Akiba M."/>
            <person name="Lee H.H."/>
            <person name="Kuo T.H."/>
            <person name="Liu D."/>
            <person name="Ke H.M."/>
            <person name="Yokoi T."/>
            <person name="Roa M.B."/>
            <person name="Lu M.J."/>
            <person name="Chang Y.Y."/>
            <person name="Ann P.J."/>
            <person name="Tsai J.N."/>
            <person name="Chen C.Y."/>
            <person name="Tzean S.S."/>
            <person name="Ota Y."/>
            <person name="Hattori T."/>
            <person name="Sahashi N."/>
            <person name="Liou R.F."/>
            <person name="Kikuchi T."/>
            <person name="Tsai I.J."/>
        </authorList>
    </citation>
    <scope>NUCLEOTIDE SEQUENCE [LARGE SCALE GENOMIC DNA]</scope>
    <source>
        <strain evidence="4 5">FFPRI411160</strain>
    </source>
</reference>
<keyword evidence="4" id="KW-0413">Isomerase</keyword>
<dbReference type="Proteomes" id="UP000217199">
    <property type="component" value="Unassembled WGS sequence"/>
</dbReference>
<dbReference type="InParanoid" id="A0A286UJQ6"/>
<dbReference type="PRINTS" id="PR00421">
    <property type="entry name" value="THIOREDOXIN"/>
</dbReference>
<protein>
    <submittedName>
        <fullName evidence="4">Disulfide isomerase</fullName>
    </submittedName>
</protein>
<evidence type="ECO:0000313" key="5">
    <source>
        <dbReference type="Proteomes" id="UP000217199"/>
    </source>
</evidence>
<dbReference type="GO" id="GO:0015035">
    <property type="term" value="F:protein-disulfide reductase activity"/>
    <property type="evidence" value="ECO:0007669"/>
    <property type="project" value="TreeGrafter"/>
</dbReference>
<sequence>MVLPKLLALSLVVAPSFVQGAIFPEGSLVKMIDHKGFKTAMKENMTSLVAFVAPWCGHCQRMAPEYSKAALGLHPLVPLYAVDCDASKNKRLCADQGVQGFPTVKLFPRGKDMEPVLFQGPQRSASEFFYFAKRGIPDKIKKIPYIEEFEDTINEKKILKRPRAVLMNKSNKKPLLWSSLANKYRDDIVFFTHRDRRGKSSVKLGFEAGEENEPKILIYPPGETKPVQFQGLMKFDSLSTFFDSLIDGTADLASLNAAAAAEEFVPDPKELEIEKQQEAEMLKLAHGGFSNMIDFEAAVRDGSAKDFHGKHGYPGMMGGVPPQKKEDSESKETTSSKSKKKSKMPMTDESGQIVLDVPTGTETAAATATATEEDRTVVESSLEPEPEPEVVEDETVDDAAEPEPEAAESVHSKDEL</sequence>
<evidence type="ECO:0000259" key="3">
    <source>
        <dbReference type="PROSITE" id="PS51352"/>
    </source>
</evidence>
<comment type="caution">
    <text evidence="4">The sequence shown here is derived from an EMBL/GenBank/DDBJ whole genome shotgun (WGS) entry which is preliminary data.</text>
</comment>
<dbReference type="GO" id="GO:0034976">
    <property type="term" value="P:response to endoplasmic reticulum stress"/>
    <property type="evidence" value="ECO:0007669"/>
    <property type="project" value="TreeGrafter"/>
</dbReference>
<feature type="chain" id="PRO_5013957904" evidence="2">
    <location>
        <begin position="21"/>
        <end position="416"/>
    </location>
</feature>
<evidence type="ECO:0000313" key="4">
    <source>
        <dbReference type="EMBL" id="PAV19749.1"/>
    </source>
</evidence>
<dbReference type="EMBL" id="NBII01000004">
    <property type="protein sequence ID" value="PAV19749.1"/>
    <property type="molecule type" value="Genomic_DNA"/>
</dbReference>
<feature type="signal peptide" evidence="2">
    <location>
        <begin position="1"/>
        <end position="20"/>
    </location>
</feature>
<name>A0A286UJQ6_9AGAM</name>
<dbReference type="Gene3D" id="3.40.30.10">
    <property type="entry name" value="Glutaredoxin"/>
    <property type="match status" value="1"/>
</dbReference>
<keyword evidence="5" id="KW-1185">Reference proteome</keyword>
<dbReference type="STRING" id="2282107.A0A286UJQ6"/>
<dbReference type="PROSITE" id="PS51352">
    <property type="entry name" value="THIOREDOXIN_2"/>
    <property type="match status" value="1"/>
</dbReference>
<dbReference type="OrthoDB" id="427280at2759"/>